<accession>A0A8H3J880</accession>
<evidence type="ECO:0000313" key="1">
    <source>
        <dbReference type="EMBL" id="CAF9942655.1"/>
    </source>
</evidence>
<evidence type="ECO:0000313" key="2">
    <source>
        <dbReference type="Proteomes" id="UP000664534"/>
    </source>
</evidence>
<sequence>MITTGSGSSNLNMSTSVITSTPTSNMSTTPNASCVNFANYQGNNSEYTDYFGYTYDVRCNLDLQSAPTDHDAHADSFEDCLEYCSLLTDCAAVTYEDAPYTLNNLSNCHPKWDFGGYITSASGGVYSGVNVNGSSSGDIESQNLCTANNYQGASYNGLTYYDDYGIAWIIGCNNTLVITDSAALSTTVTDTLASCVDYCSIYDSCEMVNWTGPHANGTLDDPNCFPASAVGTADAAGSATGFGYAFVNNS</sequence>
<comment type="caution">
    <text evidence="1">The sequence shown here is derived from an EMBL/GenBank/DDBJ whole genome shotgun (WGS) entry which is preliminary data.</text>
</comment>
<name>A0A8H3J880_9LECA</name>
<dbReference type="AlphaFoldDB" id="A0A8H3J880"/>
<reference evidence="1" key="1">
    <citation type="submission" date="2021-03" db="EMBL/GenBank/DDBJ databases">
        <authorList>
            <person name="Tagirdzhanova G."/>
        </authorList>
    </citation>
    <scope>NUCLEOTIDE SEQUENCE</scope>
</reference>
<dbReference type="OrthoDB" id="5388283at2759"/>
<dbReference type="Proteomes" id="UP000664534">
    <property type="component" value="Unassembled WGS sequence"/>
</dbReference>
<organism evidence="1 2">
    <name type="scientific">Imshaugia aleurites</name>
    <dbReference type="NCBI Taxonomy" id="172621"/>
    <lineage>
        <taxon>Eukaryota</taxon>
        <taxon>Fungi</taxon>
        <taxon>Dikarya</taxon>
        <taxon>Ascomycota</taxon>
        <taxon>Pezizomycotina</taxon>
        <taxon>Lecanoromycetes</taxon>
        <taxon>OSLEUM clade</taxon>
        <taxon>Lecanoromycetidae</taxon>
        <taxon>Lecanorales</taxon>
        <taxon>Lecanorineae</taxon>
        <taxon>Parmeliaceae</taxon>
        <taxon>Imshaugia</taxon>
    </lineage>
</organism>
<protein>
    <submittedName>
        <fullName evidence="1">Uncharacterized protein</fullName>
    </submittedName>
</protein>
<gene>
    <name evidence="1" type="ORF">IMSHALPRED_004348</name>
</gene>
<keyword evidence="2" id="KW-1185">Reference proteome</keyword>
<dbReference type="EMBL" id="CAJPDT010000207">
    <property type="protein sequence ID" value="CAF9942655.1"/>
    <property type="molecule type" value="Genomic_DNA"/>
</dbReference>
<proteinExistence type="predicted"/>